<dbReference type="Proteomes" id="UP000317291">
    <property type="component" value="Unassembled WGS sequence"/>
</dbReference>
<dbReference type="Gene3D" id="3.90.1290.10">
    <property type="entry name" value="Plakin repeat"/>
    <property type="match status" value="1"/>
</dbReference>
<accession>A0A5C5RDP0</accession>
<name>A0A5C5RDP0_9ACTN</name>
<gene>
    <name evidence="2" type="ORF">FK529_05625</name>
</gene>
<protein>
    <submittedName>
        <fullName evidence="2">Uncharacterized protein</fullName>
    </submittedName>
</protein>
<organism evidence="2 3">
    <name type="scientific">Tsukamurella asaccharolytica</name>
    <dbReference type="NCBI Taxonomy" id="2592067"/>
    <lineage>
        <taxon>Bacteria</taxon>
        <taxon>Bacillati</taxon>
        <taxon>Actinomycetota</taxon>
        <taxon>Actinomycetes</taxon>
        <taxon>Mycobacteriales</taxon>
        <taxon>Tsukamurellaceae</taxon>
        <taxon>Tsukamurella</taxon>
    </lineage>
</organism>
<dbReference type="SUPFAM" id="SSF75399">
    <property type="entry name" value="Plakin repeat"/>
    <property type="match status" value="1"/>
</dbReference>
<dbReference type="RefSeq" id="WP_146560021.1">
    <property type="nucleotide sequence ID" value="NZ_VIGW01000002.1"/>
</dbReference>
<reference evidence="2 3" key="1">
    <citation type="submission" date="2019-06" db="EMBL/GenBank/DDBJ databases">
        <title>Tsukamurella conjunctivitidis sp. nov., Tsukamurella assacharolytica sp. nov. and Tsukamurella sputae sp. nov. isolated from patients with conjunctivitis, bacteraemia (lymphoma) and respiratory infection (sputum) in Hong Kong.</title>
        <authorList>
            <person name="Teng J.L.L."/>
            <person name="Lee H.H."/>
            <person name="Fong J.Y.H."/>
            <person name="Fok K.M.N."/>
            <person name="Lau S.K.P."/>
            <person name="Woo P.C.Y."/>
        </authorList>
    </citation>
    <scope>NUCLEOTIDE SEQUENCE [LARGE SCALE GENOMIC DNA]</scope>
    <source>
        <strain evidence="2 3">HKU71</strain>
    </source>
</reference>
<dbReference type="AlphaFoldDB" id="A0A5C5RDP0"/>
<proteinExistence type="predicted"/>
<dbReference type="InterPro" id="IPR035915">
    <property type="entry name" value="Plakin_repeat_sf"/>
</dbReference>
<comment type="caution">
    <text evidence="2">The sequence shown here is derived from an EMBL/GenBank/DDBJ whole genome shotgun (WGS) entry which is preliminary data.</text>
</comment>
<dbReference type="EMBL" id="VIGW01000002">
    <property type="protein sequence ID" value="TWS20802.1"/>
    <property type="molecule type" value="Genomic_DNA"/>
</dbReference>
<keyword evidence="3" id="KW-1185">Reference proteome</keyword>
<evidence type="ECO:0000256" key="1">
    <source>
        <dbReference type="SAM" id="MobiDB-lite"/>
    </source>
</evidence>
<evidence type="ECO:0000313" key="2">
    <source>
        <dbReference type="EMBL" id="TWS20802.1"/>
    </source>
</evidence>
<feature type="region of interest" description="Disordered" evidence="1">
    <location>
        <begin position="89"/>
        <end position="114"/>
    </location>
</feature>
<sequence length="114" mass="12301">MSTVESRTVALQFAVDWAGDRAKARRFHPSAGEVIDVAEEFADYIDNGTVPRSSGRRPTGDVVEYAVTENKVYDPETGTPVPFDEARARGLLDTSAVPKPGPRPTPRTASAVAR</sequence>
<evidence type="ECO:0000313" key="3">
    <source>
        <dbReference type="Proteomes" id="UP000317291"/>
    </source>
</evidence>